<organism evidence="2 3">
    <name type="scientific">Novosphingobium fuchskuhlense</name>
    <dbReference type="NCBI Taxonomy" id="1117702"/>
    <lineage>
        <taxon>Bacteria</taxon>
        <taxon>Pseudomonadati</taxon>
        <taxon>Pseudomonadota</taxon>
        <taxon>Alphaproteobacteria</taxon>
        <taxon>Sphingomonadales</taxon>
        <taxon>Sphingomonadaceae</taxon>
        <taxon>Novosphingobium</taxon>
    </lineage>
</organism>
<comment type="caution">
    <text evidence="2">The sequence shown here is derived from an EMBL/GenBank/DDBJ whole genome shotgun (WGS) entry which is preliminary data.</text>
</comment>
<dbReference type="CDD" id="cd06981">
    <property type="entry name" value="cupin_reut_a1446"/>
    <property type="match status" value="1"/>
</dbReference>
<dbReference type="EMBL" id="LLZS01000003">
    <property type="protein sequence ID" value="KUR72791.1"/>
    <property type="molecule type" value="Genomic_DNA"/>
</dbReference>
<dbReference type="Pfam" id="PF07883">
    <property type="entry name" value="Cupin_2"/>
    <property type="match status" value="1"/>
</dbReference>
<evidence type="ECO:0000259" key="1">
    <source>
        <dbReference type="Pfam" id="PF07883"/>
    </source>
</evidence>
<feature type="domain" description="Cupin type-2" evidence="1">
    <location>
        <begin position="46"/>
        <end position="109"/>
    </location>
</feature>
<dbReference type="OrthoDB" id="9798585at2"/>
<name>A0A117UXQ8_9SPHN</name>
<reference evidence="2 3" key="1">
    <citation type="submission" date="2015-10" db="EMBL/GenBank/DDBJ databases">
        <title>Draft genome sequence of Novosphingobium fuchskuhlense DSM 25065 isolated from a surface water sample of the southwest basin of Lake Grosse Fuchskuhle.</title>
        <authorList>
            <person name="Ruckert C."/>
            <person name="Winkler A."/>
            <person name="Glaeser J."/>
            <person name="Grossart H.-P."/>
            <person name="Kalinowski J."/>
            <person name="Glaeser S."/>
        </authorList>
    </citation>
    <scope>NUCLEOTIDE SEQUENCE [LARGE SCALE GENOMIC DNA]</scope>
    <source>
        <strain evidence="2 3">FNE08-7</strain>
    </source>
</reference>
<dbReference type="STRING" id="1117702.AQZ52_06095"/>
<dbReference type="InterPro" id="IPR014710">
    <property type="entry name" value="RmlC-like_jellyroll"/>
</dbReference>
<protein>
    <recommendedName>
        <fullName evidence="1">Cupin type-2 domain-containing protein</fullName>
    </recommendedName>
</protein>
<accession>A0A117UXQ8</accession>
<evidence type="ECO:0000313" key="3">
    <source>
        <dbReference type="Proteomes" id="UP000058012"/>
    </source>
</evidence>
<sequence>MDQSAFRHGRLTDQLPANTETEEFLPLVTNGTGRVERIVSAGQITPPGFWYDQEEDEFVLLVAGGAILTIDGREQPVELKPGDWISLPAHCRHRVEWTSADPITIWLAVFTKP</sequence>
<dbReference type="RefSeq" id="WP_067907296.1">
    <property type="nucleotide sequence ID" value="NZ_KQ954244.1"/>
</dbReference>
<dbReference type="AlphaFoldDB" id="A0A117UXQ8"/>
<dbReference type="InterPro" id="IPR013096">
    <property type="entry name" value="Cupin_2"/>
</dbReference>
<gene>
    <name evidence="2" type="ORF">AQZ52_06095</name>
</gene>
<dbReference type="InterPro" id="IPR011051">
    <property type="entry name" value="RmlC_Cupin_sf"/>
</dbReference>
<dbReference type="SUPFAM" id="SSF51182">
    <property type="entry name" value="RmlC-like cupins"/>
    <property type="match status" value="1"/>
</dbReference>
<dbReference type="Gene3D" id="2.60.120.10">
    <property type="entry name" value="Jelly Rolls"/>
    <property type="match status" value="1"/>
</dbReference>
<dbReference type="Proteomes" id="UP000058012">
    <property type="component" value="Unassembled WGS sequence"/>
</dbReference>
<keyword evidence="3" id="KW-1185">Reference proteome</keyword>
<proteinExistence type="predicted"/>
<evidence type="ECO:0000313" key="2">
    <source>
        <dbReference type="EMBL" id="KUR72791.1"/>
    </source>
</evidence>